<evidence type="ECO:0000256" key="1">
    <source>
        <dbReference type="ARBA" id="ARBA00004141"/>
    </source>
</evidence>
<feature type="transmembrane region" description="Helical" evidence="6">
    <location>
        <begin position="205"/>
        <end position="224"/>
    </location>
</feature>
<comment type="similarity">
    <text evidence="2">Belongs to the EamA transporter family.</text>
</comment>
<feature type="transmembrane region" description="Helical" evidence="6">
    <location>
        <begin position="7"/>
        <end position="25"/>
    </location>
</feature>
<sequence length="283" mass="31571">MKKLHKAILFMLISALGYALMNAFVKLSGNIPALEKTFFRNLTTVVIVSIIIIKNKISFLGLKEDRKYLLGRAVFGTLGMWANFYAINHLIIADACMLNQLSPFFVIIFCAIFLKEKIKPLHIIFIFVALSGVYFIAKPSFSGSTLPYAIGLTSAILAGGSYTFIRFLANKENSLTIVFVFSSVALIMTFPFILHNFKMPTFSQLLFLIGSGICVFLAQIFLTFAYKNAPAKEVSIFSYAQVIFTATMGYFLFGNIINIHALIGYILIIGAAILMFFYNKKLA</sequence>
<dbReference type="Proteomes" id="UP000430345">
    <property type="component" value="Unassembled WGS sequence"/>
</dbReference>
<protein>
    <submittedName>
        <fullName evidence="8">EamA family transporter</fullName>
    </submittedName>
</protein>
<evidence type="ECO:0000259" key="7">
    <source>
        <dbReference type="Pfam" id="PF00892"/>
    </source>
</evidence>
<proteinExistence type="inferred from homology"/>
<dbReference type="RefSeq" id="WP_152890215.1">
    <property type="nucleotide sequence ID" value="NZ_WHJC01000142.1"/>
</dbReference>
<comment type="caution">
    <text evidence="8">The sequence shown here is derived from an EMBL/GenBank/DDBJ whole genome shotgun (WGS) entry which is preliminary data.</text>
</comment>
<dbReference type="InterPro" id="IPR037185">
    <property type="entry name" value="EmrE-like"/>
</dbReference>
<evidence type="ECO:0000256" key="4">
    <source>
        <dbReference type="ARBA" id="ARBA00022989"/>
    </source>
</evidence>
<feature type="transmembrane region" description="Helical" evidence="6">
    <location>
        <begin position="121"/>
        <end position="137"/>
    </location>
</feature>
<feature type="transmembrane region" description="Helical" evidence="6">
    <location>
        <begin position="69"/>
        <end position="91"/>
    </location>
</feature>
<evidence type="ECO:0000256" key="2">
    <source>
        <dbReference type="ARBA" id="ARBA00007362"/>
    </source>
</evidence>
<evidence type="ECO:0000256" key="3">
    <source>
        <dbReference type="ARBA" id="ARBA00022692"/>
    </source>
</evidence>
<dbReference type="PANTHER" id="PTHR22911:SF6">
    <property type="entry name" value="SOLUTE CARRIER FAMILY 35 MEMBER G1"/>
    <property type="match status" value="1"/>
</dbReference>
<keyword evidence="5 6" id="KW-0472">Membrane</keyword>
<evidence type="ECO:0000256" key="5">
    <source>
        <dbReference type="ARBA" id="ARBA00023136"/>
    </source>
</evidence>
<evidence type="ECO:0000313" key="8">
    <source>
        <dbReference type="EMBL" id="MPQ44061.1"/>
    </source>
</evidence>
<feature type="transmembrane region" description="Helical" evidence="6">
    <location>
        <begin position="259"/>
        <end position="278"/>
    </location>
</feature>
<name>A0A6I1MT68_9CLOT</name>
<accession>A0A6I1MT68</accession>
<dbReference type="Pfam" id="PF00892">
    <property type="entry name" value="EamA"/>
    <property type="match status" value="2"/>
</dbReference>
<keyword evidence="3 6" id="KW-0812">Transmembrane</keyword>
<dbReference type="OrthoDB" id="5148831at2"/>
<feature type="transmembrane region" description="Helical" evidence="6">
    <location>
        <begin position="175"/>
        <end position="193"/>
    </location>
</feature>
<feature type="transmembrane region" description="Helical" evidence="6">
    <location>
        <begin position="37"/>
        <end position="57"/>
    </location>
</feature>
<dbReference type="GO" id="GO:0016020">
    <property type="term" value="C:membrane"/>
    <property type="evidence" value="ECO:0007669"/>
    <property type="project" value="UniProtKB-SubCell"/>
</dbReference>
<gene>
    <name evidence="8" type="ORF">GBZ86_09835</name>
</gene>
<dbReference type="EMBL" id="WHJC01000142">
    <property type="protein sequence ID" value="MPQ44061.1"/>
    <property type="molecule type" value="Genomic_DNA"/>
</dbReference>
<feature type="transmembrane region" description="Helical" evidence="6">
    <location>
        <begin position="149"/>
        <end position="168"/>
    </location>
</feature>
<keyword evidence="4 6" id="KW-1133">Transmembrane helix</keyword>
<dbReference type="Gene3D" id="1.10.3730.20">
    <property type="match status" value="1"/>
</dbReference>
<feature type="domain" description="EamA" evidence="7">
    <location>
        <begin position="6"/>
        <end position="136"/>
    </location>
</feature>
<dbReference type="InterPro" id="IPR000620">
    <property type="entry name" value="EamA_dom"/>
</dbReference>
<evidence type="ECO:0000313" key="9">
    <source>
        <dbReference type="Proteomes" id="UP000430345"/>
    </source>
</evidence>
<dbReference type="SUPFAM" id="SSF103481">
    <property type="entry name" value="Multidrug resistance efflux transporter EmrE"/>
    <property type="match status" value="2"/>
</dbReference>
<evidence type="ECO:0000256" key="6">
    <source>
        <dbReference type="SAM" id="Phobius"/>
    </source>
</evidence>
<keyword evidence="9" id="KW-1185">Reference proteome</keyword>
<feature type="transmembrane region" description="Helical" evidence="6">
    <location>
        <begin position="236"/>
        <end position="253"/>
    </location>
</feature>
<dbReference type="AlphaFoldDB" id="A0A6I1MT68"/>
<feature type="transmembrane region" description="Helical" evidence="6">
    <location>
        <begin position="97"/>
        <end position="114"/>
    </location>
</feature>
<feature type="domain" description="EamA" evidence="7">
    <location>
        <begin position="149"/>
        <end position="276"/>
    </location>
</feature>
<comment type="subcellular location">
    <subcellularLocation>
        <location evidence="1">Membrane</location>
        <topology evidence="1">Multi-pass membrane protein</topology>
    </subcellularLocation>
</comment>
<organism evidence="8 9">
    <name type="scientific">Clostridium tarantellae</name>
    <dbReference type="NCBI Taxonomy" id="39493"/>
    <lineage>
        <taxon>Bacteria</taxon>
        <taxon>Bacillati</taxon>
        <taxon>Bacillota</taxon>
        <taxon>Clostridia</taxon>
        <taxon>Eubacteriales</taxon>
        <taxon>Clostridiaceae</taxon>
        <taxon>Clostridium</taxon>
    </lineage>
</organism>
<dbReference type="PANTHER" id="PTHR22911">
    <property type="entry name" value="ACYL-MALONYL CONDENSING ENZYME-RELATED"/>
    <property type="match status" value="1"/>
</dbReference>
<reference evidence="8 9" key="1">
    <citation type="submission" date="2019-10" db="EMBL/GenBank/DDBJ databases">
        <title>The Genome Sequence of Clostridium tarantellae Isolated from Fish Brain.</title>
        <authorList>
            <person name="Bano L."/>
            <person name="Kiel M."/>
            <person name="Sales G."/>
            <person name="Doxey A.C."/>
            <person name="Mansfield M.J."/>
            <person name="Schiavone M."/>
            <person name="Rossetto O."/>
            <person name="Pirazzini M."/>
            <person name="Dobrindt U."/>
            <person name="Montecucco C."/>
        </authorList>
    </citation>
    <scope>NUCLEOTIDE SEQUENCE [LARGE SCALE GENOMIC DNA]</scope>
    <source>
        <strain evidence="8 9">DSM 3997</strain>
    </source>
</reference>